<dbReference type="Proteomes" id="UP000265520">
    <property type="component" value="Unassembled WGS sequence"/>
</dbReference>
<accession>A0A392M944</accession>
<evidence type="ECO:0000313" key="2">
    <source>
        <dbReference type="Proteomes" id="UP000265520"/>
    </source>
</evidence>
<sequence>MSDFLSIISLLPGGYRSFFLDAFPSIHPPLNNPLPPPLPPAMARILYAVDIYLNGEEGEQQPLYSLHTLQFIETYEYTPHPLTGPRIFKFVLVHSKGMMNFIKVKKEGCEEYLKQKLTFSCMAIDPRGRKRAAGSLFTSGCKAVSAEPVTLGVMVVFESVLPVPAGLSNFYTEMIKCRVVVTCCWKGDKEDKCFVNFVYFTMKDMNGKPLVDRHGAAIILNAIQNGERRGRTT</sequence>
<keyword evidence="2" id="KW-1185">Reference proteome</keyword>
<proteinExistence type="predicted"/>
<name>A0A392M944_9FABA</name>
<gene>
    <name evidence="1" type="ORF">A2U01_0004555</name>
</gene>
<protein>
    <submittedName>
        <fullName evidence="1">F-box protein</fullName>
    </submittedName>
</protein>
<dbReference type="PANTHER" id="PTHR33736">
    <property type="entry name" value="F-BOX PROTEIN-RELATED"/>
    <property type="match status" value="1"/>
</dbReference>
<dbReference type="InterPro" id="IPR045283">
    <property type="entry name" value="AT3G44326-like"/>
</dbReference>
<dbReference type="AlphaFoldDB" id="A0A392M944"/>
<evidence type="ECO:0000313" key="1">
    <source>
        <dbReference type="EMBL" id="MCH83729.1"/>
    </source>
</evidence>
<dbReference type="PANTHER" id="PTHR33736:SF28">
    <property type="entry name" value="F-BOX PLANT-LIKE PROTEIN"/>
    <property type="match status" value="1"/>
</dbReference>
<dbReference type="EMBL" id="LXQA010005654">
    <property type="protein sequence ID" value="MCH83729.1"/>
    <property type="molecule type" value="Genomic_DNA"/>
</dbReference>
<organism evidence="1 2">
    <name type="scientific">Trifolium medium</name>
    <dbReference type="NCBI Taxonomy" id="97028"/>
    <lineage>
        <taxon>Eukaryota</taxon>
        <taxon>Viridiplantae</taxon>
        <taxon>Streptophyta</taxon>
        <taxon>Embryophyta</taxon>
        <taxon>Tracheophyta</taxon>
        <taxon>Spermatophyta</taxon>
        <taxon>Magnoliopsida</taxon>
        <taxon>eudicotyledons</taxon>
        <taxon>Gunneridae</taxon>
        <taxon>Pentapetalae</taxon>
        <taxon>rosids</taxon>
        <taxon>fabids</taxon>
        <taxon>Fabales</taxon>
        <taxon>Fabaceae</taxon>
        <taxon>Papilionoideae</taxon>
        <taxon>50 kb inversion clade</taxon>
        <taxon>NPAAA clade</taxon>
        <taxon>Hologalegina</taxon>
        <taxon>IRL clade</taxon>
        <taxon>Trifolieae</taxon>
        <taxon>Trifolium</taxon>
    </lineage>
</organism>
<comment type="caution">
    <text evidence="1">The sequence shown here is derived from an EMBL/GenBank/DDBJ whole genome shotgun (WGS) entry which is preliminary data.</text>
</comment>
<reference evidence="1 2" key="1">
    <citation type="journal article" date="2018" name="Front. Plant Sci.">
        <title>Red Clover (Trifolium pratense) and Zigzag Clover (T. medium) - A Picture of Genomic Similarities and Differences.</title>
        <authorList>
            <person name="Dluhosova J."/>
            <person name="Istvanek J."/>
            <person name="Nedelnik J."/>
            <person name="Repkova J."/>
        </authorList>
    </citation>
    <scope>NUCLEOTIDE SEQUENCE [LARGE SCALE GENOMIC DNA]</scope>
    <source>
        <strain evidence="2">cv. 10/8</strain>
        <tissue evidence="1">Leaf</tissue>
    </source>
</reference>